<dbReference type="Proteomes" id="UP001493487">
    <property type="component" value="Unassembled WGS sequence"/>
</dbReference>
<evidence type="ECO:0000313" key="2">
    <source>
        <dbReference type="Proteomes" id="UP001493487"/>
    </source>
</evidence>
<evidence type="ECO:0000313" key="1">
    <source>
        <dbReference type="EMBL" id="MEQ4486294.1"/>
    </source>
</evidence>
<organism evidence="1 2">
    <name type="scientific">Cohnella silvisoli</name>
    <dbReference type="NCBI Taxonomy" id="2873699"/>
    <lineage>
        <taxon>Bacteria</taxon>
        <taxon>Bacillati</taxon>
        <taxon>Bacillota</taxon>
        <taxon>Bacilli</taxon>
        <taxon>Bacillales</taxon>
        <taxon>Paenibacillaceae</taxon>
        <taxon>Cohnella</taxon>
    </lineage>
</organism>
<accession>A0ABV1L1V2</accession>
<name>A0ABV1L1V2_9BACL</name>
<comment type="caution">
    <text evidence="1">The sequence shown here is derived from an EMBL/GenBank/DDBJ whole genome shotgun (WGS) entry which is preliminary data.</text>
</comment>
<dbReference type="EMBL" id="JASKHM010000020">
    <property type="protein sequence ID" value="MEQ4486294.1"/>
    <property type="molecule type" value="Genomic_DNA"/>
</dbReference>
<proteinExistence type="predicted"/>
<keyword evidence="2" id="KW-1185">Reference proteome</keyword>
<sequence length="73" mass="8688">MKTKTPFLKAFPKTGLDMDLRRDGKIPLTVMYIKMEQKGMEENTLRFPLIIHMVNIDIWVMIGRERFTQTLFL</sequence>
<protein>
    <submittedName>
        <fullName evidence="1">Uncharacterized protein</fullName>
    </submittedName>
</protein>
<reference evidence="1 2" key="1">
    <citation type="journal article" date="2023" name="Genome Announc.">
        <title>Pan-Genome Analyses of the Genus Cohnella and Proposal of the Novel Species Cohnella silvisoli sp. nov., Isolated from Forest Soil.</title>
        <authorList>
            <person name="Wang C."/>
            <person name="Mao L."/>
            <person name="Bao G."/>
            <person name="Zhu H."/>
        </authorList>
    </citation>
    <scope>NUCLEOTIDE SEQUENCE [LARGE SCALE GENOMIC DNA]</scope>
    <source>
        <strain evidence="1 2">NL03-T5-1</strain>
    </source>
</reference>
<gene>
    <name evidence="1" type="ORF">QJS35_28315</name>
</gene>